<dbReference type="Proteomes" id="UP000626656">
    <property type="component" value="Unassembled WGS sequence"/>
</dbReference>
<comment type="cofactor">
    <cofactor evidence="8">
        <name>Zn(2+)</name>
        <dbReference type="ChEBI" id="CHEBI:29105"/>
    </cofactor>
    <text evidence="8">Binds 1 zinc ion per subunit.</text>
</comment>
<evidence type="ECO:0000256" key="8">
    <source>
        <dbReference type="HAMAP-Rule" id="MF_00972"/>
    </source>
</evidence>
<evidence type="ECO:0000259" key="9">
    <source>
        <dbReference type="PROSITE" id="PS51747"/>
    </source>
</evidence>
<evidence type="ECO:0000256" key="4">
    <source>
        <dbReference type="ARBA" id="ARBA00022723"/>
    </source>
</evidence>
<comment type="similarity">
    <text evidence="1">Belongs to the cytidine and deoxycytidylate deaminase family. ADAT2 subfamily.</text>
</comment>
<evidence type="ECO:0000256" key="2">
    <source>
        <dbReference type="ARBA" id="ARBA00011738"/>
    </source>
</evidence>
<dbReference type="PROSITE" id="PS51747">
    <property type="entry name" value="CYT_DCMP_DEAMINASES_2"/>
    <property type="match status" value="1"/>
</dbReference>
<keyword evidence="11" id="KW-1185">Reference proteome</keyword>
<dbReference type="Pfam" id="PF14437">
    <property type="entry name" value="MafB19-deam"/>
    <property type="match status" value="1"/>
</dbReference>
<sequence>MSNKSLDSQWMELALKQALLAEQKGEVPVGAVLVKNNKLIAKAHNQPILNNDPTAHAEIQLLRKSGKILNNYRMPDTTLYVTLEPCTMCLGAMVHARIEKVVFGAYDEKTGVCGSCQDLSESKCFNHSIEIQGGVLFRECKHLLQQFFKSRR</sequence>
<feature type="binding site" evidence="8">
    <location>
        <position position="89"/>
    </location>
    <ligand>
        <name>Zn(2+)</name>
        <dbReference type="ChEBI" id="CHEBI:29105"/>
        <note>catalytic</note>
    </ligand>
</feature>
<protein>
    <recommendedName>
        <fullName evidence="8">tRNA-specific adenosine deaminase</fullName>
        <ecNumber evidence="8">3.5.4.33</ecNumber>
    </recommendedName>
</protein>
<evidence type="ECO:0000313" key="11">
    <source>
        <dbReference type="Proteomes" id="UP000626656"/>
    </source>
</evidence>
<dbReference type="InterPro" id="IPR016192">
    <property type="entry name" value="APOBEC/CMP_deaminase_Zn-bd"/>
</dbReference>
<dbReference type="EMBL" id="CAHJWF010000192">
    <property type="protein sequence ID" value="CAB5500899.1"/>
    <property type="molecule type" value="Genomic_DNA"/>
</dbReference>
<dbReference type="InterPro" id="IPR058535">
    <property type="entry name" value="MafB19-deam"/>
</dbReference>
<accession>A0ABN7GA68</accession>
<keyword evidence="5 8" id="KW-0378">Hydrolase</keyword>
<dbReference type="GO" id="GO:0052717">
    <property type="term" value="F:tRNA-specific adenosine-34 deaminase activity"/>
    <property type="evidence" value="ECO:0007669"/>
    <property type="project" value="UniProtKB-EC"/>
</dbReference>
<dbReference type="Gene3D" id="3.40.140.10">
    <property type="entry name" value="Cytidine Deaminase, domain 2"/>
    <property type="match status" value="1"/>
</dbReference>
<dbReference type="InterPro" id="IPR028883">
    <property type="entry name" value="tRNA_aden_deaminase"/>
</dbReference>
<comment type="caution">
    <text evidence="10">The sequence shown here is derived from an EMBL/GenBank/DDBJ whole genome shotgun (WGS) entry which is preliminary data.</text>
</comment>
<organism evidence="10 11">
    <name type="scientific">Bathymodiolus thermophilus thioautotrophic gill symbiont</name>
    <dbReference type="NCBI Taxonomy" id="2360"/>
    <lineage>
        <taxon>Bacteria</taxon>
        <taxon>Pseudomonadati</taxon>
        <taxon>Pseudomonadota</taxon>
        <taxon>Gammaproteobacteria</taxon>
        <taxon>sulfur-oxidizing symbionts</taxon>
    </lineage>
</organism>
<gene>
    <name evidence="8" type="primary">tadA</name>
    <name evidence="10" type="ORF">AZO1586I_718</name>
</gene>
<feature type="active site" description="Proton donor" evidence="8">
    <location>
        <position position="58"/>
    </location>
</feature>
<evidence type="ECO:0000256" key="6">
    <source>
        <dbReference type="ARBA" id="ARBA00022833"/>
    </source>
</evidence>
<comment type="function">
    <text evidence="8">Catalyzes the deamination of adenosine to inosine at the wobble position 34 of tRNA(Arg2).</text>
</comment>
<dbReference type="CDD" id="cd01285">
    <property type="entry name" value="nucleoside_deaminase"/>
    <property type="match status" value="1"/>
</dbReference>
<dbReference type="SUPFAM" id="SSF53927">
    <property type="entry name" value="Cytidine deaminase-like"/>
    <property type="match status" value="1"/>
</dbReference>
<dbReference type="HAMAP" id="MF_00972">
    <property type="entry name" value="tRNA_aden_deaminase"/>
    <property type="match status" value="1"/>
</dbReference>
<evidence type="ECO:0000256" key="7">
    <source>
        <dbReference type="ARBA" id="ARBA00048045"/>
    </source>
</evidence>
<feature type="domain" description="CMP/dCMP-type deaminase" evidence="9">
    <location>
        <begin position="5"/>
        <end position="126"/>
    </location>
</feature>
<comment type="subunit">
    <text evidence="2 8">Homodimer.</text>
</comment>
<dbReference type="PANTHER" id="PTHR11079">
    <property type="entry name" value="CYTOSINE DEAMINASE FAMILY MEMBER"/>
    <property type="match status" value="1"/>
</dbReference>
<keyword evidence="6 8" id="KW-0862">Zinc</keyword>
<keyword evidence="4 8" id="KW-0479">Metal-binding</keyword>
<evidence type="ECO:0000256" key="5">
    <source>
        <dbReference type="ARBA" id="ARBA00022801"/>
    </source>
</evidence>
<dbReference type="EC" id="3.5.4.33" evidence="8"/>
<keyword evidence="3 8" id="KW-0819">tRNA processing</keyword>
<comment type="catalytic activity">
    <reaction evidence="7 8">
        <text>adenosine(34) in tRNA + H2O + H(+) = inosine(34) in tRNA + NH4(+)</text>
        <dbReference type="Rhea" id="RHEA:43168"/>
        <dbReference type="Rhea" id="RHEA-COMP:10373"/>
        <dbReference type="Rhea" id="RHEA-COMP:10374"/>
        <dbReference type="ChEBI" id="CHEBI:15377"/>
        <dbReference type="ChEBI" id="CHEBI:15378"/>
        <dbReference type="ChEBI" id="CHEBI:28938"/>
        <dbReference type="ChEBI" id="CHEBI:74411"/>
        <dbReference type="ChEBI" id="CHEBI:82852"/>
        <dbReference type="EC" id="3.5.4.33"/>
    </reaction>
</comment>
<proteinExistence type="inferred from homology"/>
<dbReference type="InterPro" id="IPR016193">
    <property type="entry name" value="Cytidine_deaminase-like"/>
</dbReference>
<feature type="binding site" evidence="8">
    <location>
        <position position="56"/>
    </location>
    <ligand>
        <name>Zn(2+)</name>
        <dbReference type="ChEBI" id="CHEBI:29105"/>
        <note>catalytic</note>
    </ligand>
</feature>
<reference evidence="10 11" key="1">
    <citation type="submission" date="2020-05" db="EMBL/GenBank/DDBJ databases">
        <authorList>
            <person name="Petersen J."/>
            <person name="Sayavedra L."/>
        </authorList>
    </citation>
    <scope>NUCLEOTIDE SEQUENCE [LARGE SCALE GENOMIC DNA]</scope>
    <source>
        <strain evidence="10">B azoricus SOX ET2 1586I</strain>
    </source>
</reference>
<dbReference type="PROSITE" id="PS00903">
    <property type="entry name" value="CYT_DCMP_DEAMINASES_1"/>
    <property type="match status" value="1"/>
</dbReference>
<feature type="binding site" evidence="8">
    <location>
        <position position="86"/>
    </location>
    <ligand>
        <name>Zn(2+)</name>
        <dbReference type="ChEBI" id="CHEBI:29105"/>
        <note>catalytic</note>
    </ligand>
</feature>
<dbReference type="RefSeq" id="WP_202775541.1">
    <property type="nucleotide sequence ID" value="NZ_CAHJWF010000192.1"/>
</dbReference>
<name>A0ABN7GA68_9GAMM</name>
<dbReference type="InterPro" id="IPR002125">
    <property type="entry name" value="CMP_dCMP_dom"/>
</dbReference>
<evidence type="ECO:0000256" key="1">
    <source>
        <dbReference type="ARBA" id="ARBA00010669"/>
    </source>
</evidence>
<dbReference type="PANTHER" id="PTHR11079:SF202">
    <property type="entry name" value="TRNA-SPECIFIC ADENOSINE DEAMINASE"/>
    <property type="match status" value="1"/>
</dbReference>
<evidence type="ECO:0000313" key="10">
    <source>
        <dbReference type="EMBL" id="CAB5500899.1"/>
    </source>
</evidence>
<evidence type="ECO:0000256" key="3">
    <source>
        <dbReference type="ARBA" id="ARBA00022694"/>
    </source>
</evidence>
<dbReference type="NCBIfam" id="NF008113">
    <property type="entry name" value="PRK10860.1"/>
    <property type="match status" value="1"/>
</dbReference>